<feature type="compositionally biased region" description="Polar residues" evidence="1">
    <location>
        <begin position="352"/>
        <end position="364"/>
    </location>
</feature>
<evidence type="ECO:0000313" key="4">
    <source>
        <dbReference type="Proteomes" id="UP000198287"/>
    </source>
</evidence>
<sequence>MWFNKEAKNGKHTIFAAYFIRLGWIFIFINSVNSVSIAPRRITTSTTDPEVLIPDLTSPTTRSNVTLNPSPSPGSDWIKLKTRNAVKSKQRNNKLFSRGESNTENKSTTIRFSIPLLSNNNKNNISTSSSSAGKAINNPPEFGRSRRVNFHNVGRRRSNRVETDSESMAAKRTTTTTTTSVKPMKKMEKLSLGTNFHASPLISVGVETINSSGNENMQNLLKYGYHPHTPMSFLSLQQDSDYTTQQKHHNSDNSRMKGFNILELRETQYNAADQSNSILRNVKTDPINPHPNNQRQTDGGEGMHHNTGSDAGGNGNNDNLNDGFGNYYQNFHQTGKETLSQDRAGSRRPKTGNYQSLGSNQALPSSKRGYYDSKATFDVQSHNRAEKSSPITREISNEGKSGGISDDVYAGNGEKVHQPELAFPIVDEEIAPLKESLAQHVALNPGAETYNRNGNDHVSLKNGHDHQQPTHVHYYYPRHNEEHQQVKVQQPDYSPGRPSPSDVAGLVIVQLHNSDQIKNLSPHQLSPEVKVHNFTQDKGQNAIFHDQLMHQHESPHHIGRTLGHYFLKSPSDPVASSHSSPHTHDSHSKEEEEFDEGRITISKVMLGSKSLKKGTTLVILASIVVVVICAGLGAAGASLSPIIFPILLLPIAIVAFLLFIPSIILFVPIVIAGLAGGQEKRRRRMDDSTQIFANHELWACLSRADNIISKIFRTDLDAIIAKL</sequence>
<dbReference type="EMBL" id="LNIX01000004">
    <property type="protein sequence ID" value="OXA56625.1"/>
    <property type="molecule type" value="Genomic_DNA"/>
</dbReference>
<proteinExistence type="predicted"/>
<comment type="caution">
    <text evidence="3">The sequence shown here is derived from an EMBL/GenBank/DDBJ whole genome shotgun (WGS) entry which is preliminary data.</text>
</comment>
<feature type="compositionally biased region" description="Polar residues" evidence="1">
    <location>
        <begin position="327"/>
        <end position="343"/>
    </location>
</feature>
<accession>A0A226EGA0</accession>
<protein>
    <submittedName>
        <fullName evidence="3">Uncharacterized protein</fullName>
    </submittedName>
</protein>
<keyword evidence="4" id="KW-1185">Reference proteome</keyword>
<keyword evidence="2" id="KW-0812">Transmembrane</keyword>
<feature type="transmembrane region" description="Helical" evidence="2">
    <location>
        <begin position="12"/>
        <end position="32"/>
    </location>
</feature>
<keyword evidence="2" id="KW-0472">Membrane</keyword>
<feature type="region of interest" description="Disordered" evidence="1">
    <location>
        <begin position="125"/>
        <end position="182"/>
    </location>
</feature>
<feature type="compositionally biased region" description="Low complexity" evidence="1">
    <location>
        <begin position="316"/>
        <end position="326"/>
    </location>
</feature>
<reference evidence="3 4" key="1">
    <citation type="submission" date="2015-12" db="EMBL/GenBank/DDBJ databases">
        <title>The genome of Folsomia candida.</title>
        <authorList>
            <person name="Faddeeva A."/>
            <person name="Derks M.F."/>
            <person name="Anvar Y."/>
            <person name="Smit S."/>
            <person name="Van Straalen N."/>
            <person name="Roelofs D."/>
        </authorList>
    </citation>
    <scope>NUCLEOTIDE SEQUENCE [LARGE SCALE GENOMIC DNA]</scope>
    <source>
        <strain evidence="3 4">VU population</strain>
        <tissue evidence="3">Whole body</tissue>
    </source>
</reference>
<keyword evidence="2" id="KW-1133">Transmembrane helix</keyword>
<feature type="region of interest" description="Disordered" evidence="1">
    <location>
        <begin position="281"/>
        <end position="405"/>
    </location>
</feature>
<name>A0A226EGA0_FOLCA</name>
<organism evidence="3 4">
    <name type="scientific">Folsomia candida</name>
    <name type="common">Springtail</name>
    <dbReference type="NCBI Taxonomy" id="158441"/>
    <lineage>
        <taxon>Eukaryota</taxon>
        <taxon>Metazoa</taxon>
        <taxon>Ecdysozoa</taxon>
        <taxon>Arthropoda</taxon>
        <taxon>Hexapoda</taxon>
        <taxon>Collembola</taxon>
        <taxon>Entomobryomorpha</taxon>
        <taxon>Isotomoidea</taxon>
        <taxon>Isotomidae</taxon>
        <taxon>Proisotominae</taxon>
        <taxon>Folsomia</taxon>
    </lineage>
</organism>
<gene>
    <name evidence="3" type="ORF">Fcan01_09346</name>
</gene>
<feature type="transmembrane region" description="Helical" evidence="2">
    <location>
        <begin position="615"/>
        <end position="636"/>
    </location>
</feature>
<dbReference type="Proteomes" id="UP000198287">
    <property type="component" value="Unassembled WGS sequence"/>
</dbReference>
<feature type="region of interest" description="Disordered" evidence="1">
    <location>
        <begin position="570"/>
        <end position="595"/>
    </location>
</feature>
<feature type="region of interest" description="Disordered" evidence="1">
    <location>
        <begin position="49"/>
        <end position="76"/>
    </location>
</feature>
<evidence type="ECO:0000313" key="3">
    <source>
        <dbReference type="EMBL" id="OXA56625.1"/>
    </source>
</evidence>
<evidence type="ECO:0000256" key="1">
    <source>
        <dbReference type="SAM" id="MobiDB-lite"/>
    </source>
</evidence>
<feature type="compositionally biased region" description="Basic residues" evidence="1">
    <location>
        <begin position="145"/>
        <end position="158"/>
    </location>
</feature>
<dbReference type="AlphaFoldDB" id="A0A226EGA0"/>
<evidence type="ECO:0000256" key="2">
    <source>
        <dbReference type="SAM" id="Phobius"/>
    </source>
</evidence>
<feature type="compositionally biased region" description="Low complexity" evidence="1">
    <location>
        <begin position="125"/>
        <end position="137"/>
    </location>
</feature>
<feature type="compositionally biased region" description="Low complexity" evidence="1">
    <location>
        <begin position="570"/>
        <end position="580"/>
    </location>
</feature>
<feature type="transmembrane region" description="Helical" evidence="2">
    <location>
        <begin position="642"/>
        <end position="675"/>
    </location>
</feature>
<feature type="compositionally biased region" description="Polar residues" evidence="1">
    <location>
        <begin position="57"/>
        <end position="69"/>
    </location>
</feature>